<evidence type="ECO:0000256" key="5">
    <source>
        <dbReference type="ARBA" id="ARBA00038035"/>
    </source>
</evidence>
<evidence type="ECO:0000256" key="1">
    <source>
        <dbReference type="ARBA" id="ARBA00022679"/>
    </source>
</evidence>
<dbReference type="STRING" id="312017.I7LT00"/>
<dbReference type="SUPFAM" id="SSF56112">
    <property type="entry name" value="Protein kinase-like (PK-like)"/>
    <property type="match status" value="1"/>
</dbReference>
<dbReference type="PROSITE" id="PS50011">
    <property type="entry name" value="PROTEIN_KINASE_DOM"/>
    <property type="match status" value="1"/>
</dbReference>
<feature type="compositionally biased region" description="Polar residues" evidence="10">
    <location>
        <begin position="39"/>
        <end position="52"/>
    </location>
</feature>
<dbReference type="GO" id="GO:0005524">
    <property type="term" value="F:ATP binding"/>
    <property type="evidence" value="ECO:0007669"/>
    <property type="project" value="UniProtKB-KW"/>
</dbReference>
<evidence type="ECO:0000259" key="11">
    <source>
        <dbReference type="PROSITE" id="PS50011"/>
    </source>
</evidence>
<evidence type="ECO:0000256" key="9">
    <source>
        <dbReference type="ARBA" id="ARBA00051693"/>
    </source>
</evidence>
<dbReference type="Gene3D" id="1.10.510.10">
    <property type="entry name" value="Transferase(Phosphotransferase) domain 1"/>
    <property type="match status" value="1"/>
</dbReference>
<keyword evidence="4" id="KW-0067">ATP-binding</keyword>
<comment type="similarity">
    <text evidence="5">Belongs to the protein kinase superfamily. STE Ser/Thr protein kinase family. MAP kinase kinase subfamily.</text>
</comment>
<proteinExistence type="inferred from homology"/>
<evidence type="ECO:0000256" key="10">
    <source>
        <dbReference type="SAM" id="MobiDB-lite"/>
    </source>
</evidence>
<dbReference type="InterPro" id="IPR011009">
    <property type="entry name" value="Kinase-like_dom_sf"/>
</dbReference>
<dbReference type="SMART" id="SM00220">
    <property type="entry name" value="S_TKc"/>
    <property type="match status" value="1"/>
</dbReference>
<dbReference type="EMBL" id="GG662440">
    <property type="protein sequence ID" value="EAR83985.2"/>
    <property type="molecule type" value="Genomic_DNA"/>
</dbReference>
<comment type="catalytic activity">
    <reaction evidence="9">
        <text>L-tyrosyl-[protein] + ATP = O-phospho-L-tyrosyl-[protein] + ADP + H(+)</text>
        <dbReference type="Rhea" id="RHEA:10596"/>
        <dbReference type="Rhea" id="RHEA-COMP:10136"/>
        <dbReference type="Rhea" id="RHEA-COMP:20101"/>
        <dbReference type="ChEBI" id="CHEBI:15378"/>
        <dbReference type="ChEBI" id="CHEBI:30616"/>
        <dbReference type="ChEBI" id="CHEBI:46858"/>
        <dbReference type="ChEBI" id="CHEBI:61978"/>
        <dbReference type="ChEBI" id="CHEBI:456216"/>
        <dbReference type="EC" id="2.7.12.2"/>
    </reaction>
</comment>
<dbReference type="eggNOG" id="KOG0581">
    <property type="taxonomic scope" value="Eukaryota"/>
</dbReference>
<keyword evidence="2" id="KW-0547">Nucleotide-binding</keyword>
<evidence type="ECO:0000313" key="13">
    <source>
        <dbReference type="Proteomes" id="UP000009168"/>
    </source>
</evidence>
<feature type="compositionally biased region" description="Basic and acidic residues" evidence="10">
    <location>
        <begin position="53"/>
        <end position="63"/>
    </location>
</feature>
<dbReference type="Proteomes" id="UP000009168">
    <property type="component" value="Unassembled WGS sequence"/>
</dbReference>
<gene>
    <name evidence="12" type="ORF">TTHERM_00760320</name>
</gene>
<dbReference type="Pfam" id="PF00069">
    <property type="entry name" value="Pkinase"/>
    <property type="match status" value="1"/>
</dbReference>
<dbReference type="KEGG" id="tet:TTHERM_00760320"/>
<dbReference type="RefSeq" id="XP_001031648.2">
    <property type="nucleotide sequence ID" value="XM_001031648.2"/>
</dbReference>
<keyword evidence="1" id="KW-0808">Transferase</keyword>
<sequence length="686" mass="78720">MEDKLSEVYQKQMKKISSHPNNQLRSIEDDGIMQGLGHRNNQMNSGSSNAQLSKEDNLRDTLRRPPPRIIAGKMPDAFFTKKKNQLSSLNGKVQQLGIFDAQKNIDNLIEQQQYNQAQNLLQPINVNEERMSPQPNDQANQQEIIQKKQIMKPSQNLKNPIGSYRTYMQNMQLITEAIKEPMEWNKEKLQQFLEAGKNNKISSSSIKLEEMITLGVIKCQRDSGVVKKIFHAPTLRLYSVKEVPLSSKQARQSLRDWVITWQNKLHNTGKHVKLYGHFWNVPEGCVSILTEFLSGGSLQDLLESFGTLPESIIKQIVIQTISALDIIHNLPNSYYGGLTPSQILFKQDGNVKLSLGISYRSQQQQQNFFNSVNMSKQNERMSLFDPSGVNTPNLFKVPPLDNNNNNNQQNQKAQIQKQDDVFRLGMLALSCAIGSFDIIENVSLLYECIHKLLDDQNKQDPQYRVCCILHAEDILQQMMDEKLKINSKKQRINLSINNLLTTNRFTKEFLDFLCQTLRFNYQSRSTLANLKQHPFLSKEVTPKGVNINITDLLKHSQGWSRNQSLPADFQGASEQVLERLCEGMLLVLPMCEKWFVAPNYQEYTRHIRNLKPESSAIQILSQDLGLDAKLVYSKLIQVFDSFPFINTKRNAQGAKVIDGVFPPFFQENNNQQAQQQQQQLQQQYQS</sequence>
<feature type="region of interest" description="Disordered" evidence="10">
    <location>
        <begin position="34"/>
        <end position="72"/>
    </location>
</feature>
<evidence type="ECO:0000256" key="3">
    <source>
        <dbReference type="ARBA" id="ARBA00022777"/>
    </source>
</evidence>
<reference evidence="13" key="1">
    <citation type="journal article" date="2006" name="PLoS Biol.">
        <title>Macronuclear genome sequence of the ciliate Tetrahymena thermophila, a model eukaryote.</title>
        <authorList>
            <person name="Eisen J.A."/>
            <person name="Coyne R.S."/>
            <person name="Wu M."/>
            <person name="Wu D."/>
            <person name="Thiagarajan M."/>
            <person name="Wortman J.R."/>
            <person name="Badger J.H."/>
            <person name="Ren Q."/>
            <person name="Amedeo P."/>
            <person name="Jones K.M."/>
            <person name="Tallon L.J."/>
            <person name="Delcher A.L."/>
            <person name="Salzberg S.L."/>
            <person name="Silva J.C."/>
            <person name="Haas B.J."/>
            <person name="Majoros W.H."/>
            <person name="Farzad M."/>
            <person name="Carlton J.M."/>
            <person name="Smith R.K. Jr."/>
            <person name="Garg J."/>
            <person name="Pearlman R.E."/>
            <person name="Karrer K.M."/>
            <person name="Sun L."/>
            <person name="Manning G."/>
            <person name="Elde N.C."/>
            <person name="Turkewitz A.P."/>
            <person name="Asai D.J."/>
            <person name="Wilkes D.E."/>
            <person name="Wang Y."/>
            <person name="Cai H."/>
            <person name="Collins K."/>
            <person name="Stewart B.A."/>
            <person name="Lee S.R."/>
            <person name="Wilamowska K."/>
            <person name="Weinberg Z."/>
            <person name="Ruzzo W.L."/>
            <person name="Wloga D."/>
            <person name="Gaertig J."/>
            <person name="Frankel J."/>
            <person name="Tsao C.-C."/>
            <person name="Gorovsky M.A."/>
            <person name="Keeling P.J."/>
            <person name="Waller R.F."/>
            <person name="Patron N.J."/>
            <person name="Cherry J.M."/>
            <person name="Stover N.A."/>
            <person name="Krieger C.J."/>
            <person name="del Toro C."/>
            <person name="Ryder H.F."/>
            <person name="Williamson S.C."/>
            <person name="Barbeau R.A."/>
            <person name="Hamilton E.P."/>
            <person name="Orias E."/>
        </authorList>
    </citation>
    <scope>NUCLEOTIDE SEQUENCE [LARGE SCALE GENOMIC DNA]</scope>
    <source>
        <strain evidence="13">SB210</strain>
    </source>
</reference>
<evidence type="ECO:0000256" key="6">
    <source>
        <dbReference type="ARBA" id="ARBA00038999"/>
    </source>
</evidence>
<keyword evidence="13" id="KW-1185">Reference proteome</keyword>
<dbReference type="AlphaFoldDB" id="I7LT00"/>
<protein>
    <recommendedName>
        <fullName evidence="6">mitogen-activated protein kinase kinase</fullName>
        <ecNumber evidence="6">2.7.12.2</ecNumber>
    </recommendedName>
</protein>
<name>I7LT00_TETTS</name>
<feature type="domain" description="Protein kinase" evidence="11">
    <location>
        <begin position="187"/>
        <end position="536"/>
    </location>
</feature>
<dbReference type="GO" id="GO:0004708">
    <property type="term" value="F:MAP kinase kinase activity"/>
    <property type="evidence" value="ECO:0007669"/>
    <property type="project" value="UniProtKB-EC"/>
</dbReference>
<evidence type="ECO:0000256" key="7">
    <source>
        <dbReference type="ARBA" id="ARBA00049014"/>
    </source>
</evidence>
<dbReference type="InterPro" id="IPR000719">
    <property type="entry name" value="Prot_kinase_dom"/>
</dbReference>
<accession>I7LT00</accession>
<dbReference type="InParanoid" id="I7LT00"/>
<organism evidence="12 13">
    <name type="scientific">Tetrahymena thermophila (strain SB210)</name>
    <dbReference type="NCBI Taxonomy" id="312017"/>
    <lineage>
        <taxon>Eukaryota</taxon>
        <taxon>Sar</taxon>
        <taxon>Alveolata</taxon>
        <taxon>Ciliophora</taxon>
        <taxon>Intramacronucleata</taxon>
        <taxon>Oligohymenophorea</taxon>
        <taxon>Hymenostomatida</taxon>
        <taxon>Tetrahymenina</taxon>
        <taxon>Tetrahymenidae</taxon>
        <taxon>Tetrahymena</taxon>
    </lineage>
</organism>
<comment type="catalytic activity">
    <reaction evidence="8">
        <text>L-threonyl-[protein] + ATP = O-phospho-L-threonyl-[protein] + ADP + H(+)</text>
        <dbReference type="Rhea" id="RHEA:46608"/>
        <dbReference type="Rhea" id="RHEA-COMP:11060"/>
        <dbReference type="Rhea" id="RHEA-COMP:11605"/>
        <dbReference type="ChEBI" id="CHEBI:15378"/>
        <dbReference type="ChEBI" id="CHEBI:30013"/>
        <dbReference type="ChEBI" id="CHEBI:30616"/>
        <dbReference type="ChEBI" id="CHEBI:61977"/>
        <dbReference type="ChEBI" id="CHEBI:456216"/>
        <dbReference type="EC" id="2.7.12.2"/>
    </reaction>
</comment>
<dbReference type="OrthoDB" id="4062651at2759"/>
<dbReference type="PANTHER" id="PTHR48013:SF9">
    <property type="entry name" value="DUAL SPECIFICITY MITOGEN-ACTIVATED PROTEIN KINASE KINASE 5"/>
    <property type="match status" value="1"/>
</dbReference>
<dbReference type="GeneID" id="7825029"/>
<dbReference type="PANTHER" id="PTHR48013">
    <property type="entry name" value="DUAL SPECIFICITY MITOGEN-ACTIVATED PROTEIN KINASE KINASE 5-RELATED"/>
    <property type="match status" value="1"/>
</dbReference>
<keyword evidence="3 12" id="KW-0418">Kinase</keyword>
<dbReference type="EC" id="2.7.12.2" evidence="6"/>
<comment type="catalytic activity">
    <reaction evidence="7">
        <text>L-seryl-[protein] + ATP = O-phospho-L-seryl-[protein] + ADP + H(+)</text>
        <dbReference type="Rhea" id="RHEA:17989"/>
        <dbReference type="Rhea" id="RHEA-COMP:9863"/>
        <dbReference type="Rhea" id="RHEA-COMP:11604"/>
        <dbReference type="ChEBI" id="CHEBI:15378"/>
        <dbReference type="ChEBI" id="CHEBI:29999"/>
        <dbReference type="ChEBI" id="CHEBI:30616"/>
        <dbReference type="ChEBI" id="CHEBI:83421"/>
        <dbReference type="ChEBI" id="CHEBI:456216"/>
        <dbReference type="EC" id="2.7.12.2"/>
    </reaction>
</comment>
<evidence type="ECO:0000313" key="12">
    <source>
        <dbReference type="EMBL" id="EAR83985.2"/>
    </source>
</evidence>
<evidence type="ECO:0000256" key="4">
    <source>
        <dbReference type="ARBA" id="ARBA00022840"/>
    </source>
</evidence>
<evidence type="ECO:0000256" key="2">
    <source>
        <dbReference type="ARBA" id="ARBA00022741"/>
    </source>
</evidence>
<evidence type="ECO:0000256" key="8">
    <source>
        <dbReference type="ARBA" id="ARBA00049299"/>
    </source>
</evidence>